<comment type="caution">
    <text evidence="1">The sequence shown here is derived from an EMBL/GenBank/DDBJ whole genome shotgun (WGS) entry which is preliminary data.</text>
</comment>
<dbReference type="EMBL" id="BSFQ01000012">
    <property type="protein sequence ID" value="GLL12154.1"/>
    <property type="molecule type" value="Genomic_DNA"/>
</dbReference>
<dbReference type="RefSeq" id="WP_037045860.1">
    <property type="nucleotide sequence ID" value="NZ_BAAAUZ010000020.1"/>
</dbReference>
<accession>A0A9W6L4M6</accession>
<reference evidence="1" key="2">
    <citation type="submission" date="2023-01" db="EMBL/GenBank/DDBJ databases">
        <authorList>
            <person name="Sun Q."/>
            <person name="Evtushenko L."/>
        </authorList>
    </citation>
    <scope>NUCLEOTIDE SEQUENCE</scope>
    <source>
        <strain evidence="1">VKM Ac-1069</strain>
    </source>
</reference>
<evidence type="ECO:0000313" key="2">
    <source>
        <dbReference type="Proteomes" id="UP001143463"/>
    </source>
</evidence>
<evidence type="ECO:0000313" key="1">
    <source>
        <dbReference type="EMBL" id="GLL12154.1"/>
    </source>
</evidence>
<gene>
    <name evidence="1" type="ORF">GCM10017577_32950</name>
</gene>
<dbReference type="Proteomes" id="UP001143463">
    <property type="component" value="Unassembled WGS sequence"/>
</dbReference>
<protein>
    <recommendedName>
        <fullName evidence="3">Antibiotic biosynthesis monooxygenase</fullName>
    </recommendedName>
</protein>
<proteinExistence type="predicted"/>
<name>A0A9W6L4M6_9PSEU</name>
<organism evidence="1 2">
    <name type="scientific">Pseudonocardia halophobica</name>
    <dbReference type="NCBI Taxonomy" id="29401"/>
    <lineage>
        <taxon>Bacteria</taxon>
        <taxon>Bacillati</taxon>
        <taxon>Actinomycetota</taxon>
        <taxon>Actinomycetes</taxon>
        <taxon>Pseudonocardiales</taxon>
        <taxon>Pseudonocardiaceae</taxon>
        <taxon>Pseudonocardia</taxon>
    </lineage>
</organism>
<evidence type="ECO:0008006" key="3">
    <source>
        <dbReference type="Google" id="ProtNLM"/>
    </source>
</evidence>
<reference evidence="1" key="1">
    <citation type="journal article" date="2014" name="Int. J. Syst. Evol. Microbiol.">
        <title>Complete genome sequence of Corynebacterium casei LMG S-19264T (=DSM 44701T), isolated from a smear-ripened cheese.</title>
        <authorList>
            <consortium name="US DOE Joint Genome Institute (JGI-PGF)"/>
            <person name="Walter F."/>
            <person name="Albersmeier A."/>
            <person name="Kalinowski J."/>
            <person name="Ruckert C."/>
        </authorList>
    </citation>
    <scope>NUCLEOTIDE SEQUENCE</scope>
    <source>
        <strain evidence="1">VKM Ac-1069</strain>
    </source>
</reference>
<dbReference type="AlphaFoldDB" id="A0A9W6L4M6"/>
<sequence>MYARVNTIFGLRAKVGSGVARIEESDRSAVEAVDGNRGLTTLVDREGGVIVAVSYWDDPQRSSEVVLTRARESAAVAAGGELVAESFEVVGAERPAVPDPGAAVRMTRVQLEPARIDAGLAFVRDELLHRMVAGSGLCSSEMLVDRESGSLLLVTTWTDEDAADRADALLEELPADAAVRAGTTVPRSESYVLVRQSARSD</sequence>
<keyword evidence="2" id="KW-1185">Reference proteome</keyword>